<evidence type="ECO:0000256" key="1">
    <source>
        <dbReference type="SAM" id="MobiDB-lite"/>
    </source>
</evidence>
<dbReference type="GO" id="GO:0050567">
    <property type="term" value="F:glutaminyl-tRNA synthase (glutamine-hydrolyzing) activity"/>
    <property type="evidence" value="ECO:0007669"/>
    <property type="project" value="UniProtKB-EC"/>
</dbReference>
<dbReference type="GO" id="GO:0016740">
    <property type="term" value="F:transferase activity"/>
    <property type="evidence" value="ECO:0007669"/>
    <property type="project" value="UniProtKB-KW"/>
</dbReference>
<feature type="compositionally biased region" description="Basic and acidic residues" evidence="1">
    <location>
        <begin position="209"/>
        <end position="228"/>
    </location>
</feature>
<protein>
    <submittedName>
        <fullName evidence="2">Aspartyl-tRNA(Asn) amidotransferase subunit A @ Glutamyl-tRNA(Gln) amidotransferase subunit A</fullName>
        <ecNumber evidence="2">6.3.5.6</ecNumber>
        <ecNumber evidence="2">6.3.5.7</ecNumber>
    </submittedName>
</protein>
<feature type="compositionally biased region" description="Basic and acidic residues" evidence="1">
    <location>
        <begin position="438"/>
        <end position="447"/>
    </location>
</feature>
<feature type="compositionally biased region" description="Basic and acidic residues" evidence="1">
    <location>
        <begin position="130"/>
        <end position="146"/>
    </location>
</feature>
<name>A0A6J4P7L2_9BACT</name>
<feature type="compositionally biased region" description="Basic and acidic residues" evidence="1">
    <location>
        <begin position="99"/>
        <end position="121"/>
    </location>
</feature>
<sequence length="566" mass="62981">AGGTGGTGPAGRAERRGDDRGRRPAGVHQRDVHVRVPDPGVPRPDRHLRPDVQGDGVAEPGRPRPGPGGRRPAGRRPGRRPGVQPAARRPGRRQGQHGLRRDPDDQRVHRVRLEAERDRHFPRNRRPGRRPAEVRRGGHHRQDQPARLRQRRAPVGQQQHRGDAEPVQHGPGPRRQLGRDGDGRLRQLRRARARDRDRTVDPQPGRVPEPGRRPPDVRPGADRRHLPAERQLPGRGRPAREVRPGRGRHARRDRRGQRPRPEHDRHPGPAGRRVHGRAVRGRPGRQADRVLRQQLRAGLLRDEQRDRGVPEHGRPDGRPVRAGGDRHPGPGRDGRPGRPPRVDLGREVPRPAGRTEPVRVRPDPVPEEPRPGRGVQRDRGVLRGHRPPRQAGRLQDPAAAVHRDGRAVQHRGRPAGQRGRDELAPVAERAARCVPGGDGREEPRRAGVPDQRQAAPDPAGDPERRQPRRDRPERGQQRPADPGHGQPARAARRDHPGRVLRRQLAVRDHLPRPPVGRGPTARVRVRLRAGDRLADRPDPGAGARDGRRRPARRGRAADPPAAGGGL</sequence>
<dbReference type="EC" id="6.3.5.6" evidence="2"/>
<accession>A0A6J4P7L2</accession>
<dbReference type="EC" id="6.3.5.7" evidence="2"/>
<proteinExistence type="predicted"/>
<feature type="compositionally biased region" description="Basic residues" evidence="1">
    <location>
        <begin position="245"/>
        <end position="258"/>
    </location>
</feature>
<dbReference type="GO" id="GO:0050566">
    <property type="term" value="F:asparaginyl-tRNA synthase (glutamine-hydrolyzing) activity"/>
    <property type="evidence" value="ECO:0007669"/>
    <property type="project" value="UniProtKB-EC"/>
</dbReference>
<feature type="compositionally biased region" description="Basic and acidic residues" evidence="1">
    <location>
        <begin position="43"/>
        <end position="52"/>
    </location>
</feature>
<feature type="compositionally biased region" description="Basic and acidic residues" evidence="1">
    <location>
        <begin position="528"/>
        <end position="538"/>
    </location>
</feature>
<dbReference type="EMBL" id="CADCUQ010000420">
    <property type="protein sequence ID" value="CAA9403213.1"/>
    <property type="molecule type" value="Genomic_DNA"/>
</dbReference>
<feature type="compositionally biased region" description="Basic and acidic residues" evidence="1">
    <location>
        <begin position="12"/>
        <end position="36"/>
    </location>
</feature>
<organism evidence="2">
    <name type="scientific">uncultured Phycisphaerae bacterium</name>
    <dbReference type="NCBI Taxonomy" id="904963"/>
    <lineage>
        <taxon>Bacteria</taxon>
        <taxon>Pseudomonadati</taxon>
        <taxon>Planctomycetota</taxon>
        <taxon>Phycisphaerae</taxon>
        <taxon>environmental samples</taxon>
    </lineage>
</organism>
<keyword evidence="2" id="KW-0808">Transferase</keyword>
<evidence type="ECO:0000313" key="2">
    <source>
        <dbReference type="EMBL" id="CAA9403213.1"/>
    </source>
</evidence>
<gene>
    <name evidence="2" type="ORF">AVDCRST_MAG64-1835</name>
</gene>
<feature type="compositionally biased region" description="Basic and acidic residues" evidence="1">
    <location>
        <begin position="461"/>
        <end position="476"/>
    </location>
</feature>
<keyword evidence="2" id="KW-0436">Ligase</keyword>
<reference evidence="2" key="1">
    <citation type="submission" date="2020-02" db="EMBL/GenBank/DDBJ databases">
        <authorList>
            <person name="Meier V. D."/>
        </authorList>
    </citation>
    <scope>NUCLEOTIDE SEQUENCE</scope>
    <source>
        <strain evidence="2">AVDCRST_MAG64</strain>
    </source>
</reference>
<feature type="compositionally biased region" description="Basic and acidic residues" evidence="1">
    <location>
        <begin position="356"/>
        <end position="381"/>
    </location>
</feature>
<feature type="non-terminal residue" evidence="2">
    <location>
        <position position="566"/>
    </location>
</feature>
<feature type="non-terminal residue" evidence="2">
    <location>
        <position position="1"/>
    </location>
</feature>
<feature type="compositionally biased region" description="Basic and acidic residues" evidence="1">
    <location>
        <begin position="299"/>
        <end position="349"/>
    </location>
</feature>
<dbReference type="AlphaFoldDB" id="A0A6J4P7L2"/>
<feature type="compositionally biased region" description="Low complexity" evidence="1">
    <location>
        <begin position="557"/>
        <end position="566"/>
    </location>
</feature>
<feature type="compositionally biased region" description="Basic residues" evidence="1">
    <location>
        <begin position="272"/>
        <end position="283"/>
    </location>
</feature>
<feature type="region of interest" description="Disordered" evidence="1">
    <location>
        <begin position="1"/>
        <end position="566"/>
    </location>
</feature>